<protein>
    <recommendedName>
        <fullName evidence="2">NACHT domain-containing protein</fullName>
    </recommendedName>
</protein>
<dbReference type="Pfam" id="PF05729">
    <property type="entry name" value="NACHT"/>
    <property type="match status" value="1"/>
</dbReference>
<feature type="region of interest" description="Disordered" evidence="1">
    <location>
        <begin position="413"/>
        <end position="441"/>
    </location>
</feature>
<proteinExistence type="predicted"/>
<feature type="domain" description="NACHT" evidence="2">
    <location>
        <begin position="650"/>
        <end position="759"/>
    </location>
</feature>
<dbReference type="InterPro" id="IPR007111">
    <property type="entry name" value="NACHT_NTPase"/>
</dbReference>
<dbReference type="PANTHER" id="PTHR46312:SF2">
    <property type="entry name" value="NUCLEOTIDE-BINDING OLIGOMERIZATION DOMAIN-CONTAINING PROTEIN 2-LIKE"/>
    <property type="match status" value="1"/>
</dbReference>
<gene>
    <name evidence="3" type="ORF">FSP39_022781</name>
</gene>
<sequence length="1319" mass="152023">MSRDDEARYGRACLLVLNVCPFTLRRVIDDYSLPHAGSLSLCDFLEKNKHKLFHLYAKKCCCKHLQQNRSNPMYKSQWDNLFMQNTSSCQKGKNFDCPCKYDCKPGITTKVMDVTLCCLVINNICPGVDANHIKTIREIRINLIHAESACLDLLTFNGYMNRLKTAICQLAKNVSTTLHTDTVKMISKLENRLMDPVELRELRNLIIDERRFTDLETDVSNIADDLNQTRQEVAQISTSVSETTEKVTQTQRELSQIRGTVGLYNINDRTFIDLPKLKSKATIKKFFVSPPPGPVHQSKGKGFPAKMINCSYTFDVYQEGSPTLKIAQYVHVSAAPPPGGIESTFTFNIRTETTKRCEAIQGQEIKELQEQLRPIQQESNEHRRQIDDHCRQIDDHSRHIVDHGRQIDDYGRQIDDHGRHIDDHGRQIDDHGRHIDDHGRHIDDHGRRIDDHGRQIDEQAKQIAVIKQSFPYGKVPPRQGEDAGVRKMKERLMEINDKLTRFIKLSPLQDTEEELPIELFYASVLICEDQKYVTTGSESSQDMDEFTRHRECRRAGTSDLSYVDTFRRLRRRLEGRPGLSAARLGTHAGTSDFEIGSYKYEMSYLSEDTDQYDDLDDRDVGLFSSIYERPKIREVTNPDDIFQKDGKYIRKIYMLGDAAHGKTTYCLWLLRKWCSAKRKERTGQKDFDKWEQELRKFDFVFLMKFRNVNDQNLVSVVEMICQDAFESDRGCHDAIRHVLSSDEYKSLIIMDGFDELNSNSKNRVPRIDVSGSVTCFITMRPWAFPLLLKKPQHSDRVIEIRGLSKNGMKKVIKNVLVNHYKLKESSPKYTDVHEKVLKYLENDSVKSFLQIPLLAVVCVQIWYNGKQVGDSITSFYAEMLNMLIERANENHTSEIEHDKTEKVELPKILSVYDNIENCSSVLLKLGKVAYEGLLSNETNLVFQKSKLEKEIGVRELQFALDVGLISQKEAPSLTTKNVSVHFFHKSIQEFLAVIYIVTNKEVSDSFCKHLSSVKVIMELSNVIMFICGMCPSLGSVISQRVVSVTDSDTEICKHRESPNLLGNWTVGELYKLQVSWYRELQDRQTFHVSDVCLYNSDIETVRVTRDVLSDPHVLDIRSLYLLGIPTNRGRGVTDTELNNFLYNKHLTSSIDMVRIDGGYNIDRSVSPICIPSLKTLHLWDVKINTDLDDDVCPPLLTDMTSLRKLWLFKVTLGDRGLGLSADMVHIETVRLEFVNMSSSQWQQFVLSVLNIQHRFNVELFNTNIDDESMTKIRSSPDFNVTQDGVEKYSVRFEFYFTRVWPPQVTQYDDDGHEILYRRL</sequence>
<dbReference type="EMBL" id="VSWD01000006">
    <property type="protein sequence ID" value="KAK3100630.1"/>
    <property type="molecule type" value="Genomic_DNA"/>
</dbReference>
<comment type="caution">
    <text evidence="3">The sequence shown here is derived from an EMBL/GenBank/DDBJ whole genome shotgun (WGS) entry which is preliminary data.</text>
</comment>
<keyword evidence="4" id="KW-1185">Reference proteome</keyword>
<dbReference type="Gene3D" id="3.40.50.300">
    <property type="entry name" value="P-loop containing nucleotide triphosphate hydrolases"/>
    <property type="match status" value="1"/>
</dbReference>
<evidence type="ECO:0000256" key="1">
    <source>
        <dbReference type="SAM" id="MobiDB-lite"/>
    </source>
</evidence>
<evidence type="ECO:0000313" key="3">
    <source>
        <dbReference type="EMBL" id="KAK3100630.1"/>
    </source>
</evidence>
<dbReference type="InterPro" id="IPR027417">
    <property type="entry name" value="P-loop_NTPase"/>
</dbReference>
<dbReference type="SUPFAM" id="SSF52047">
    <property type="entry name" value="RNI-like"/>
    <property type="match status" value="1"/>
</dbReference>
<organism evidence="3 4">
    <name type="scientific">Pinctada imbricata</name>
    <name type="common">Atlantic pearl-oyster</name>
    <name type="synonym">Pinctada martensii</name>
    <dbReference type="NCBI Taxonomy" id="66713"/>
    <lineage>
        <taxon>Eukaryota</taxon>
        <taxon>Metazoa</taxon>
        <taxon>Spiralia</taxon>
        <taxon>Lophotrochozoa</taxon>
        <taxon>Mollusca</taxon>
        <taxon>Bivalvia</taxon>
        <taxon>Autobranchia</taxon>
        <taxon>Pteriomorphia</taxon>
        <taxon>Pterioida</taxon>
        <taxon>Pterioidea</taxon>
        <taxon>Pteriidae</taxon>
        <taxon>Pinctada</taxon>
    </lineage>
</organism>
<evidence type="ECO:0000313" key="4">
    <source>
        <dbReference type="Proteomes" id="UP001186944"/>
    </source>
</evidence>
<dbReference type="Proteomes" id="UP001186944">
    <property type="component" value="Unassembled WGS sequence"/>
</dbReference>
<evidence type="ECO:0000259" key="2">
    <source>
        <dbReference type="PROSITE" id="PS50837"/>
    </source>
</evidence>
<dbReference type="PANTHER" id="PTHR46312">
    <property type="entry name" value="NACHT DOMAIN-CONTAINING PROTEIN"/>
    <property type="match status" value="1"/>
</dbReference>
<name>A0AA88YNR9_PINIB</name>
<reference evidence="3" key="1">
    <citation type="submission" date="2019-08" db="EMBL/GenBank/DDBJ databases">
        <title>The improved chromosome-level genome for the pearl oyster Pinctada fucata martensii using PacBio sequencing and Hi-C.</title>
        <authorList>
            <person name="Zheng Z."/>
        </authorList>
    </citation>
    <scope>NUCLEOTIDE SEQUENCE</scope>
    <source>
        <strain evidence="3">ZZ-2019</strain>
        <tissue evidence="3">Adductor muscle</tissue>
    </source>
</reference>
<dbReference type="PROSITE" id="PS50837">
    <property type="entry name" value="NACHT"/>
    <property type="match status" value="1"/>
</dbReference>
<accession>A0AA88YNR9</accession>